<protein>
    <recommendedName>
        <fullName evidence="5">Transmembrane protein</fullName>
    </recommendedName>
</protein>
<evidence type="ECO:0000313" key="3">
    <source>
        <dbReference type="EMBL" id="KAK6728189.1"/>
    </source>
</evidence>
<name>A0ABR1BSZ5_NECAM</name>
<keyword evidence="2" id="KW-0472">Membrane</keyword>
<keyword evidence="4" id="KW-1185">Reference proteome</keyword>
<accession>A0ABR1BSZ5</accession>
<organism evidence="3 4">
    <name type="scientific">Necator americanus</name>
    <name type="common">Human hookworm</name>
    <dbReference type="NCBI Taxonomy" id="51031"/>
    <lineage>
        <taxon>Eukaryota</taxon>
        <taxon>Metazoa</taxon>
        <taxon>Ecdysozoa</taxon>
        <taxon>Nematoda</taxon>
        <taxon>Chromadorea</taxon>
        <taxon>Rhabditida</taxon>
        <taxon>Rhabditina</taxon>
        <taxon>Rhabditomorpha</taxon>
        <taxon>Strongyloidea</taxon>
        <taxon>Ancylostomatidae</taxon>
        <taxon>Bunostominae</taxon>
        <taxon>Necator</taxon>
    </lineage>
</organism>
<feature type="compositionally biased region" description="Basic and acidic residues" evidence="1">
    <location>
        <begin position="207"/>
        <end position="220"/>
    </location>
</feature>
<evidence type="ECO:0000256" key="1">
    <source>
        <dbReference type="SAM" id="MobiDB-lite"/>
    </source>
</evidence>
<feature type="transmembrane region" description="Helical" evidence="2">
    <location>
        <begin position="6"/>
        <end position="29"/>
    </location>
</feature>
<dbReference type="EMBL" id="JAVFWL010000001">
    <property type="protein sequence ID" value="KAK6728189.1"/>
    <property type="molecule type" value="Genomic_DNA"/>
</dbReference>
<gene>
    <name evidence="3" type="primary">Necator_chrI.g1816</name>
    <name evidence="3" type="ORF">RB195_005690</name>
</gene>
<evidence type="ECO:0000256" key="2">
    <source>
        <dbReference type="SAM" id="Phobius"/>
    </source>
</evidence>
<feature type="region of interest" description="Disordered" evidence="1">
    <location>
        <begin position="197"/>
        <end position="320"/>
    </location>
</feature>
<feature type="compositionally biased region" description="Basic residues" evidence="1">
    <location>
        <begin position="249"/>
        <end position="265"/>
    </location>
</feature>
<feature type="transmembrane region" description="Helical" evidence="2">
    <location>
        <begin position="128"/>
        <end position="148"/>
    </location>
</feature>
<proteinExistence type="predicted"/>
<keyword evidence="2" id="KW-0812">Transmembrane</keyword>
<sequence length="320" mass="36445">MFDSNIVIFLECVVVLVPLYYSLVAAGWIKNSTKAVRVLSTPTLSKKLSHRSSKNIQIDHGDSVSPLAPADVEKKVKHLRHEIGDSALQNPSRTASITEILKKSLMDAFERDVWFEFKTEEILPWWEIALPVNMLLSVIILCGFLYFLTKQKEEIEEKEDYTAYESVRKVKWHLEEELQAEAAKFMRSEALKSSGGGKEQISMIFPLEKEPEKTVKEKGTDPSTTHATPESTKPKKSAVQSEKKESSSKKTKRATSKKSSKRRKRMKEEKEMNEKSKKKAKPLECGKDREKEGKQGPEEFDRPNPASNEELGGEEEKKRS</sequence>
<reference evidence="3 4" key="1">
    <citation type="submission" date="2023-08" db="EMBL/GenBank/DDBJ databases">
        <title>A Necator americanus chromosomal reference genome.</title>
        <authorList>
            <person name="Ilik V."/>
            <person name="Petrzelkova K.J."/>
            <person name="Pardy F."/>
            <person name="Fuh T."/>
            <person name="Niatou-Singa F.S."/>
            <person name="Gouil Q."/>
            <person name="Baker L."/>
            <person name="Ritchie M.E."/>
            <person name="Jex A.R."/>
            <person name="Gazzola D."/>
            <person name="Li H."/>
            <person name="Toshio Fujiwara R."/>
            <person name="Zhan B."/>
            <person name="Aroian R.V."/>
            <person name="Pafco B."/>
            <person name="Schwarz E.M."/>
        </authorList>
    </citation>
    <scope>NUCLEOTIDE SEQUENCE [LARGE SCALE GENOMIC DNA]</scope>
    <source>
        <strain evidence="3 4">Aroian</strain>
        <tissue evidence="3">Whole animal</tissue>
    </source>
</reference>
<evidence type="ECO:0000313" key="4">
    <source>
        <dbReference type="Proteomes" id="UP001303046"/>
    </source>
</evidence>
<comment type="caution">
    <text evidence="3">The sequence shown here is derived from an EMBL/GenBank/DDBJ whole genome shotgun (WGS) entry which is preliminary data.</text>
</comment>
<feature type="compositionally biased region" description="Basic and acidic residues" evidence="1">
    <location>
        <begin position="266"/>
        <end position="302"/>
    </location>
</feature>
<evidence type="ECO:0008006" key="5">
    <source>
        <dbReference type="Google" id="ProtNLM"/>
    </source>
</evidence>
<feature type="compositionally biased region" description="Polar residues" evidence="1">
    <location>
        <begin position="221"/>
        <end position="231"/>
    </location>
</feature>
<dbReference type="Proteomes" id="UP001303046">
    <property type="component" value="Unassembled WGS sequence"/>
</dbReference>
<keyword evidence="2" id="KW-1133">Transmembrane helix</keyword>